<evidence type="ECO:0000313" key="2">
    <source>
        <dbReference type="Proteomes" id="UP000325161"/>
    </source>
</evidence>
<dbReference type="KEGG" id="pacr:FXN63_16285"/>
<evidence type="ECO:0000313" key="1">
    <source>
        <dbReference type="EMBL" id="QEI07227.1"/>
    </source>
</evidence>
<dbReference type="RefSeq" id="WP_148816274.1">
    <property type="nucleotide sequence ID" value="NZ_CP043046.1"/>
</dbReference>
<dbReference type="AlphaFoldDB" id="A0A5C0B3W6"/>
<dbReference type="Proteomes" id="UP000325161">
    <property type="component" value="Chromosome"/>
</dbReference>
<organism evidence="1 2">
    <name type="scientific">Pigmentiphaga aceris</name>
    <dbReference type="NCBI Taxonomy" id="1940612"/>
    <lineage>
        <taxon>Bacteria</taxon>
        <taxon>Pseudomonadati</taxon>
        <taxon>Pseudomonadota</taxon>
        <taxon>Betaproteobacteria</taxon>
        <taxon>Burkholderiales</taxon>
        <taxon>Alcaligenaceae</taxon>
        <taxon>Pigmentiphaga</taxon>
    </lineage>
</organism>
<keyword evidence="2" id="KW-1185">Reference proteome</keyword>
<proteinExistence type="predicted"/>
<dbReference type="EMBL" id="CP043046">
    <property type="protein sequence ID" value="QEI07227.1"/>
    <property type="molecule type" value="Genomic_DNA"/>
</dbReference>
<reference evidence="1 2" key="1">
    <citation type="submission" date="2019-08" db="EMBL/GenBank/DDBJ databases">
        <title>Amphibian skin-associated Pigmentiphaga: genome sequence and occurrence across geography and hosts.</title>
        <authorList>
            <person name="Bletz M.C."/>
            <person name="Bunk B."/>
            <person name="Sproeer C."/>
            <person name="Biwer P."/>
            <person name="Reiter S."/>
            <person name="Rabemananjara F.C.E."/>
            <person name="Schulz S."/>
            <person name="Overmann J."/>
            <person name="Vences M."/>
        </authorList>
    </citation>
    <scope>NUCLEOTIDE SEQUENCE [LARGE SCALE GENOMIC DNA]</scope>
    <source>
        <strain evidence="1 2">Mada1488</strain>
    </source>
</reference>
<accession>A0A5C0B3W6</accession>
<protein>
    <submittedName>
        <fullName evidence="1">MinD/ParA family protein</fullName>
    </submittedName>
</protein>
<sequence length="204" mass="21984">MRRLLQPATPVVEIVWATNSAVRAAAIRRRVLALRREGRAPLVLDPSYGDLARAFSVTPRFELGHLLDGHTTADHALHAIEPGCFLLPAARALMRVVSGDVTMQEILDVVVALPSVPDILIIGAGRQRASELASWSGENTRFIMVVDSQPGQLMTAYVLIKGLHAILPQLSVSIWAGAAAMEAATQLSLTAERFLGLHAELDIS</sequence>
<name>A0A5C0B3W6_9BURK</name>
<dbReference type="InterPro" id="IPR027417">
    <property type="entry name" value="P-loop_NTPase"/>
</dbReference>
<dbReference type="Gene3D" id="3.40.50.300">
    <property type="entry name" value="P-loop containing nucleotide triphosphate hydrolases"/>
    <property type="match status" value="1"/>
</dbReference>
<gene>
    <name evidence="1" type="ORF">FXN63_16285</name>
</gene>